<name>A0AAV4HC66_9GAST</name>
<dbReference type="PROSITE" id="PS00133">
    <property type="entry name" value="CARBOXYPEPT_ZN_2"/>
    <property type="match status" value="1"/>
</dbReference>
<dbReference type="PROSITE" id="PS00132">
    <property type="entry name" value="CARBOXYPEPT_ZN_1"/>
    <property type="match status" value="1"/>
</dbReference>
<keyword evidence="6" id="KW-0378">Hydrolase</keyword>
<dbReference type="GO" id="GO:0016485">
    <property type="term" value="P:protein processing"/>
    <property type="evidence" value="ECO:0007669"/>
    <property type="project" value="TreeGrafter"/>
</dbReference>
<evidence type="ECO:0000256" key="8">
    <source>
        <dbReference type="ARBA" id="ARBA00023180"/>
    </source>
</evidence>
<evidence type="ECO:0000256" key="1">
    <source>
        <dbReference type="ARBA" id="ARBA00001947"/>
    </source>
</evidence>
<evidence type="ECO:0000256" key="10">
    <source>
        <dbReference type="SAM" id="Phobius"/>
    </source>
</evidence>
<dbReference type="InterPro" id="IPR057246">
    <property type="entry name" value="CARBOXYPEPT_ZN_1"/>
</dbReference>
<keyword evidence="10" id="KW-1133">Transmembrane helix</keyword>
<evidence type="ECO:0000313" key="14">
    <source>
        <dbReference type="Proteomes" id="UP000762676"/>
    </source>
</evidence>
<accession>A0AAV4HC66</accession>
<evidence type="ECO:0000256" key="6">
    <source>
        <dbReference type="ARBA" id="ARBA00022801"/>
    </source>
</evidence>
<dbReference type="InterPro" id="IPR057247">
    <property type="entry name" value="CARBOXYPEPT_ZN_2"/>
</dbReference>
<dbReference type="Gene3D" id="3.40.630.10">
    <property type="entry name" value="Zn peptidases"/>
    <property type="match status" value="1"/>
</dbReference>
<dbReference type="GO" id="GO:0004181">
    <property type="term" value="F:metallocarboxypeptidase activity"/>
    <property type="evidence" value="ECO:0007669"/>
    <property type="project" value="InterPro"/>
</dbReference>
<evidence type="ECO:0000313" key="13">
    <source>
        <dbReference type="EMBL" id="GFR94190.1"/>
    </source>
</evidence>
<keyword evidence="11" id="KW-0732">Signal</keyword>
<evidence type="ECO:0000256" key="7">
    <source>
        <dbReference type="ARBA" id="ARBA00022833"/>
    </source>
</evidence>
<keyword evidence="8" id="KW-0325">Glycoprotein</keyword>
<dbReference type="SMART" id="SM00631">
    <property type="entry name" value="Zn_pept"/>
    <property type="match status" value="1"/>
</dbReference>
<dbReference type="Proteomes" id="UP000762676">
    <property type="component" value="Unassembled WGS sequence"/>
</dbReference>
<keyword evidence="10" id="KW-0472">Membrane</keyword>
<evidence type="ECO:0000259" key="12">
    <source>
        <dbReference type="PROSITE" id="PS52035"/>
    </source>
</evidence>
<comment type="caution">
    <text evidence="13">The sequence shown here is derived from an EMBL/GenBank/DDBJ whole genome shotgun (WGS) entry which is preliminary data.</text>
</comment>
<evidence type="ECO:0000256" key="4">
    <source>
        <dbReference type="ARBA" id="ARBA00022670"/>
    </source>
</evidence>
<protein>
    <submittedName>
        <fullName evidence="13">Carboxypeptidase D-like</fullName>
    </submittedName>
</protein>
<evidence type="ECO:0000256" key="5">
    <source>
        <dbReference type="ARBA" id="ARBA00022723"/>
    </source>
</evidence>
<dbReference type="InterPro" id="IPR008969">
    <property type="entry name" value="CarboxyPept-like_regulatory"/>
</dbReference>
<keyword evidence="10" id="KW-0812">Transmembrane</keyword>
<dbReference type="Pfam" id="PF13620">
    <property type="entry name" value="CarboxypepD_reg"/>
    <property type="match status" value="1"/>
</dbReference>
<dbReference type="Gene3D" id="2.60.40.1120">
    <property type="entry name" value="Carboxypeptidase-like, regulatory domain"/>
    <property type="match status" value="1"/>
</dbReference>
<keyword evidence="7" id="KW-0862">Zinc</keyword>
<dbReference type="GO" id="GO:0006518">
    <property type="term" value="P:peptide metabolic process"/>
    <property type="evidence" value="ECO:0007669"/>
    <property type="project" value="TreeGrafter"/>
</dbReference>
<dbReference type="PANTHER" id="PTHR11532:SF57">
    <property type="entry name" value="CARBOXYPEPTIDASE D, B"/>
    <property type="match status" value="1"/>
</dbReference>
<evidence type="ECO:0000256" key="11">
    <source>
        <dbReference type="SAM" id="SignalP"/>
    </source>
</evidence>
<dbReference type="SUPFAM" id="SSF53187">
    <property type="entry name" value="Zn-dependent exopeptidases"/>
    <property type="match status" value="1"/>
</dbReference>
<dbReference type="InterPro" id="IPR050753">
    <property type="entry name" value="Peptidase_M14_domain"/>
</dbReference>
<feature type="chain" id="PRO_5043719209" evidence="11">
    <location>
        <begin position="30"/>
        <end position="484"/>
    </location>
</feature>
<proteinExistence type="inferred from homology"/>
<dbReference type="InterPro" id="IPR000834">
    <property type="entry name" value="Peptidase_M14"/>
</dbReference>
<feature type="active site" description="Proton donor/acceptor" evidence="9">
    <location>
        <position position="309"/>
    </location>
</feature>
<keyword evidence="3 13" id="KW-0121">Carboxypeptidase</keyword>
<sequence length="484" mass="52413">MAASTSSTLVEITILLCGCLALLSAPVRPATLHQAGRAASSPQQDPGYRSNAEMSSFLKSLEIRFPGLAKLYSIGQSVRGSQLLVLQISSNVTQRQALKPAFKYVANMHGNEAVGRELMLRLAEHLLVNYRTDPRVKMLVDSTDIHLMPSMNPDGFGVSSVGDCTGVQGRYNANGKDLNRNFPEQFPLPSDSFNPEPETTAMMRWLSRQPNFVLSANLHGGSLVANYPFDSSRLHYAQGYYSATPDDATFVSLAKAYASAHPTMPLGYQCQGADHFPGGITNGARWYELRGGMQDYNYLHSNTFEITLEVSCCKFPTASELPKFWDDNKDSLLTYMEKTHSGVRGIIKSSTSGQPITNASILVKNIGHVIRSSDWGEFWRLLIPGTYAISVTAPGYITKTEYNVVVTDQGPPTTLHFLLTPSIVVVGEEEEEEEEEVAATTAAAIVVVVAAVVVVIVVLVVVVVVVVVAAAAAVVVVVVLVVIV</sequence>
<feature type="domain" description="Peptidase M14" evidence="12">
    <location>
        <begin position="47"/>
        <end position="339"/>
    </location>
</feature>
<keyword evidence="4" id="KW-0645">Protease</keyword>
<evidence type="ECO:0000256" key="9">
    <source>
        <dbReference type="PROSITE-ProRule" id="PRU01379"/>
    </source>
</evidence>
<dbReference type="Pfam" id="PF00246">
    <property type="entry name" value="Peptidase_M14"/>
    <property type="match status" value="1"/>
</dbReference>
<evidence type="ECO:0000256" key="3">
    <source>
        <dbReference type="ARBA" id="ARBA00022645"/>
    </source>
</evidence>
<dbReference type="EMBL" id="BMAT01012530">
    <property type="protein sequence ID" value="GFR94190.1"/>
    <property type="molecule type" value="Genomic_DNA"/>
</dbReference>
<comment type="similarity">
    <text evidence="2 9">Belongs to the peptidase M14 family.</text>
</comment>
<evidence type="ECO:0000256" key="2">
    <source>
        <dbReference type="ARBA" id="ARBA00005988"/>
    </source>
</evidence>
<reference evidence="13 14" key="1">
    <citation type="journal article" date="2021" name="Elife">
        <title>Chloroplast acquisition without the gene transfer in kleptoplastic sea slugs, Plakobranchus ocellatus.</title>
        <authorList>
            <person name="Maeda T."/>
            <person name="Takahashi S."/>
            <person name="Yoshida T."/>
            <person name="Shimamura S."/>
            <person name="Takaki Y."/>
            <person name="Nagai Y."/>
            <person name="Toyoda A."/>
            <person name="Suzuki Y."/>
            <person name="Arimoto A."/>
            <person name="Ishii H."/>
            <person name="Satoh N."/>
            <person name="Nishiyama T."/>
            <person name="Hasebe M."/>
            <person name="Maruyama T."/>
            <person name="Minagawa J."/>
            <person name="Obokata J."/>
            <person name="Shigenobu S."/>
        </authorList>
    </citation>
    <scope>NUCLEOTIDE SEQUENCE [LARGE SCALE GENOMIC DNA]</scope>
</reference>
<dbReference type="GO" id="GO:0008270">
    <property type="term" value="F:zinc ion binding"/>
    <property type="evidence" value="ECO:0007669"/>
    <property type="project" value="InterPro"/>
</dbReference>
<dbReference type="SUPFAM" id="SSF49464">
    <property type="entry name" value="Carboxypeptidase regulatory domain-like"/>
    <property type="match status" value="1"/>
</dbReference>
<dbReference type="PROSITE" id="PS52035">
    <property type="entry name" value="PEPTIDASE_M14"/>
    <property type="match status" value="1"/>
</dbReference>
<keyword evidence="14" id="KW-1185">Reference proteome</keyword>
<organism evidence="13 14">
    <name type="scientific">Elysia marginata</name>
    <dbReference type="NCBI Taxonomy" id="1093978"/>
    <lineage>
        <taxon>Eukaryota</taxon>
        <taxon>Metazoa</taxon>
        <taxon>Spiralia</taxon>
        <taxon>Lophotrochozoa</taxon>
        <taxon>Mollusca</taxon>
        <taxon>Gastropoda</taxon>
        <taxon>Heterobranchia</taxon>
        <taxon>Euthyneura</taxon>
        <taxon>Panpulmonata</taxon>
        <taxon>Sacoglossa</taxon>
        <taxon>Placobranchoidea</taxon>
        <taxon>Plakobranchidae</taxon>
        <taxon>Elysia</taxon>
    </lineage>
</organism>
<dbReference type="CDD" id="cd11308">
    <property type="entry name" value="Peptidase_M14NE-CP-C_like"/>
    <property type="match status" value="1"/>
</dbReference>
<feature type="signal peptide" evidence="11">
    <location>
        <begin position="1"/>
        <end position="29"/>
    </location>
</feature>
<feature type="transmembrane region" description="Helical" evidence="10">
    <location>
        <begin position="450"/>
        <end position="483"/>
    </location>
</feature>
<dbReference type="PANTHER" id="PTHR11532">
    <property type="entry name" value="PROTEASE M14 CARBOXYPEPTIDASE"/>
    <property type="match status" value="1"/>
</dbReference>
<keyword evidence="5" id="KW-0479">Metal-binding</keyword>
<dbReference type="FunFam" id="3.40.630.10:FF:000020">
    <property type="entry name" value="Carboxypeptidase D"/>
    <property type="match status" value="1"/>
</dbReference>
<comment type="cofactor">
    <cofactor evidence="1">
        <name>Zn(2+)</name>
        <dbReference type="ChEBI" id="CHEBI:29105"/>
    </cofactor>
</comment>
<dbReference type="AlphaFoldDB" id="A0AAV4HC66"/>
<dbReference type="GO" id="GO:0005615">
    <property type="term" value="C:extracellular space"/>
    <property type="evidence" value="ECO:0007669"/>
    <property type="project" value="TreeGrafter"/>
</dbReference>
<dbReference type="PRINTS" id="PR00765">
    <property type="entry name" value="CRBOXYPTASEA"/>
</dbReference>
<gene>
    <name evidence="13" type="ORF">ElyMa_006244500</name>
</gene>